<evidence type="ECO:0000313" key="6">
    <source>
        <dbReference type="Proteomes" id="UP001560267"/>
    </source>
</evidence>
<evidence type="ECO:0000256" key="2">
    <source>
        <dbReference type="ARBA" id="ARBA00023125"/>
    </source>
</evidence>
<dbReference type="Proteomes" id="UP001560267">
    <property type="component" value="Unassembled WGS sequence"/>
</dbReference>
<dbReference type="InterPro" id="IPR018060">
    <property type="entry name" value="HTH_AraC"/>
</dbReference>
<dbReference type="Pfam" id="PF12833">
    <property type="entry name" value="HTH_18"/>
    <property type="match status" value="1"/>
</dbReference>
<organism evidence="5 6">
    <name type="scientific">Ferrimicrobium acidiphilum</name>
    <dbReference type="NCBI Taxonomy" id="121039"/>
    <lineage>
        <taxon>Bacteria</taxon>
        <taxon>Bacillati</taxon>
        <taxon>Actinomycetota</taxon>
        <taxon>Acidimicrobiia</taxon>
        <taxon>Acidimicrobiales</taxon>
        <taxon>Acidimicrobiaceae</taxon>
        <taxon>Ferrimicrobium</taxon>
    </lineage>
</organism>
<dbReference type="SUPFAM" id="SSF46689">
    <property type="entry name" value="Homeodomain-like"/>
    <property type="match status" value="1"/>
</dbReference>
<dbReference type="InterPro" id="IPR009057">
    <property type="entry name" value="Homeodomain-like_sf"/>
</dbReference>
<feature type="domain" description="HTH araC/xylS-type" evidence="4">
    <location>
        <begin position="249"/>
        <end position="350"/>
    </location>
</feature>
<evidence type="ECO:0000259" key="4">
    <source>
        <dbReference type="PROSITE" id="PS01124"/>
    </source>
</evidence>
<sequence>MTIPKVRMIDFSRTDHPVPVRARSRGIPPALEGFERASTPVIRLAERSLEELFGEHKILVAGQDAAHFVLSYHADTLFEVTFGYIDYRVRAELRGICLQDYVVFMATNGHARFRCCTGDFQSSTISSVIVNPRVEIDVLFEADSPHLFVKFAPPLLERQLCGSLGRSLRDSIVFSNQFDLSMPSSWRWHTAVQLLHEELYSQDDMTHNPFRVRALEGYLATTLLLLGNSIYSAALFTPDAAERGSRTLRLSIKYMNEHLDEDLSLEDLAHAVGASQRTIQKAFQEELRTSPTVFLRDLRLDRIRADILTSGTQAETLGRIAERWGMHHYGRFAQAYRARFGETPSATLTMSG</sequence>
<comment type="caution">
    <text evidence="5">The sequence shown here is derived from an EMBL/GenBank/DDBJ whole genome shotgun (WGS) entry which is preliminary data.</text>
</comment>
<evidence type="ECO:0000256" key="1">
    <source>
        <dbReference type="ARBA" id="ARBA00023015"/>
    </source>
</evidence>
<dbReference type="Pfam" id="PF14525">
    <property type="entry name" value="AraC_binding_2"/>
    <property type="match status" value="1"/>
</dbReference>
<dbReference type="EMBL" id="JBFSHR010000059">
    <property type="protein sequence ID" value="MEX6430537.1"/>
    <property type="molecule type" value="Genomic_DNA"/>
</dbReference>
<dbReference type="InterPro" id="IPR035418">
    <property type="entry name" value="AraC-bd_2"/>
</dbReference>
<name>A0ABV3Y4P3_9ACTN</name>
<dbReference type="InterPro" id="IPR018062">
    <property type="entry name" value="HTH_AraC-typ_CS"/>
</dbReference>
<keyword evidence="2" id="KW-0238">DNA-binding</keyword>
<accession>A0ABV3Y4P3</accession>
<protein>
    <submittedName>
        <fullName evidence="5">AraC family transcriptional regulator</fullName>
    </submittedName>
</protein>
<dbReference type="RefSeq" id="WP_369084841.1">
    <property type="nucleotide sequence ID" value="NZ_JBFSHR010000059.1"/>
</dbReference>
<reference evidence="5 6" key="1">
    <citation type="submission" date="2024-07" db="EMBL/GenBank/DDBJ databases">
        <title>Draft Genome Sequence of Ferrimicrobium acidiphilum Strain YE2023, Isolated from a Pulp of Bioleach Reactor.</title>
        <authorList>
            <person name="Elkina Y.A."/>
            <person name="Bulaeva A.G."/>
            <person name="Beletsky A.V."/>
            <person name="Mardanov A.V."/>
        </authorList>
    </citation>
    <scope>NUCLEOTIDE SEQUENCE [LARGE SCALE GENOMIC DNA]</scope>
    <source>
        <strain evidence="5 6">YE2023</strain>
    </source>
</reference>
<dbReference type="PANTHER" id="PTHR46796:SF12">
    <property type="entry name" value="HTH-TYPE DNA-BINDING TRANSCRIPTIONAL ACTIVATOR EUTR"/>
    <property type="match status" value="1"/>
</dbReference>
<dbReference type="PROSITE" id="PS01124">
    <property type="entry name" value="HTH_ARAC_FAMILY_2"/>
    <property type="match status" value="1"/>
</dbReference>
<keyword evidence="6" id="KW-1185">Reference proteome</keyword>
<dbReference type="PANTHER" id="PTHR46796">
    <property type="entry name" value="HTH-TYPE TRANSCRIPTIONAL ACTIVATOR RHAS-RELATED"/>
    <property type="match status" value="1"/>
</dbReference>
<evidence type="ECO:0000256" key="3">
    <source>
        <dbReference type="ARBA" id="ARBA00023163"/>
    </source>
</evidence>
<evidence type="ECO:0000313" key="5">
    <source>
        <dbReference type="EMBL" id="MEX6430537.1"/>
    </source>
</evidence>
<dbReference type="PROSITE" id="PS00041">
    <property type="entry name" value="HTH_ARAC_FAMILY_1"/>
    <property type="match status" value="1"/>
</dbReference>
<dbReference type="Gene3D" id="1.10.10.60">
    <property type="entry name" value="Homeodomain-like"/>
    <property type="match status" value="1"/>
</dbReference>
<proteinExistence type="predicted"/>
<dbReference type="SMART" id="SM00342">
    <property type="entry name" value="HTH_ARAC"/>
    <property type="match status" value="1"/>
</dbReference>
<dbReference type="InterPro" id="IPR050204">
    <property type="entry name" value="AraC_XylS_family_regulators"/>
</dbReference>
<gene>
    <name evidence="5" type="ORF">AB6A68_11945</name>
</gene>
<keyword evidence="1" id="KW-0805">Transcription regulation</keyword>
<keyword evidence="3" id="KW-0804">Transcription</keyword>